<dbReference type="CDD" id="cd14280">
    <property type="entry name" value="UBA1_Rad23_like"/>
    <property type="match status" value="1"/>
</dbReference>
<dbReference type="SUPFAM" id="SSF46934">
    <property type="entry name" value="UBA-like"/>
    <property type="match status" value="2"/>
</dbReference>
<dbReference type="CDD" id="cd14281">
    <property type="entry name" value="UBA2_Rad23_like"/>
    <property type="match status" value="1"/>
</dbReference>
<keyword evidence="3 5" id="KW-0234">DNA repair</keyword>
<dbReference type="FunFam" id="1.10.8.10:FF:000003">
    <property type="entry name" value="UV excision repair protein RAD23 homolog"/>
    <property type="match status" value="1"/>
</dbReference>
<keyword evidence="1" id="KW-0677">Repeat</keyword>
<dbReference type="PRINTS" id="PR01839">
    <property type="entry name" value="RAD23PROTEIN"/>
</dbReference>
<keyword evidence="2 5" id="KW-0227">DNA damage</keyword>
<name>A0A851US54_9PASS</name>
<dbReference type="GO" id="GO:0070628">
    <property type="term" value="F:proteasome binding"/>
    <property type="evidence" value="ECO:0007669"/>
    <property type="project" value="TreeGrafter"/>
</dbReference>
<dbReference type="Pfam" id="PF09280">
    <property type="entry name" value="XPC-binding"/>
    <property type="match status" value="1"/>
</dbReference>
<feature type="domain" description="UBA" evidence="7">
    <location>
        <begin position="17"/>
        <end position="57"/>
    </location>
</feature>
<evidence type="ECO:0000256" key="1">
    <source>
        <dbReference type="ARBA" id="ARBA00022737"/>
    </source>
</evidence>
<sequence length="209" mass="22135">LATETSTALGGSFLAGPQLQQAIEGMVEMGFERDQVMRALRASFNNPDRAVEYLFSGNIPNVEGPVPAAPAAGPGAGAAAGPGAEGLGGLGDSPQMQRVRQMVQQNPALIQPLLQQIAATNPELAQLINQNPQALYDLLGGAGDEGDEDDDMMGPQVMHVNLTQEEAAAVERLEALGFDRQLVLQAYMLCDKNEELAANFLFDQGEDDQ</sequence>
<protein>
    <recommendedName>
        <fullName evidence="5">UV excision repair protein RAD23</fullName>
    </recommendedName>
</protein>
<dbReference type="InterPro" id="IPR015360">
    <property type="entry name" value="XPC-bd"/>
</dbReference>
<dbReference type="InterPro" id="IPR036353">
    <property type="entry name" value="XPC-bd_sf"/>
</dbReference>
<dbReference type="SMART" id="SM00727">
    <property type="entry name" value="STI1"/>
    <property type="match status" value="1"/>
</dbReference>
<feature type="non-terminal residue" evidence="8">
    <location>
        <position position="1"/>
    </location>
</feature>
<proteinExistence type="inferred from homology"/>
<dbReference type="GO" id="GO:0005829">
    <property type="term" value="C:cytosol"/>
    <property type="evidence" value="ECO:0007669"/>
    <property type="project" value="TreeGrafter"/>
</dbReference>
<dbReference type="AlphaFoldDB" id="A0A851US54"/>
<evidence type="ECO:0000256" key="5">
    <source>
        <dbReference type="RuleBase" id="RU367049"/>
    </source>
</evidence>
<dbReference type="FunFam" id="1.10.8.10:FF:000002">
    <property type="entry name" value="UV excision repair protein RAD23 homolog"/>
    <property type="match status" value="1"/>
</dbReference>
<dbReference type="InterPro" id="IPR006636">
    <property type="entry name" value="STI1_HS-bd"/>
</dbReference>
<dbReference type="GO" id="GO:0031593">
    <property type="term" value="F:polyubiquitin modification-dependent protein binding"/>
    <property type="evidence" value="ECO:0007669"/>
    <property type="project" value="UniProtKB-UniRule"/>
</dbReference>
<comment type="similarity">
    <text evidence="5">Belongs to the RAD23 family.</text>
</comment>
<dbReference type="Pfam" id="PF00627">
    <property type="entry name" value="UBA"/>
    <property type="match status" value="2"/>
</dbReference>
<evidence type="ECO:0000256" key="3">
    <source>
        <dbReference type="ARBA" id="ARBA00023204"/>
    </source>
</evidence>
<dbReference type="GO" id="GO:0043130">
    <property type="term" value="F:ubiquitin binding"/>
    <property type="evidence" value="ECO:0007669"/>
    <property type="project" value="UniProtKB-UniRule"/>
</dbReference>
<feature type="region of interest" description="Disordered" evidence="6">
    <location>
        <begin position="70"/>
        <end position="93"/>
    </location>
</feature>
<dbReference type="EMBL" id="WBNG01006508">
    <property type="protein sequence ID" value="NXD32574.1"/>
    <property type="molecule type" value="Genomic_DNA"/>
</dbReference>
<dbReference type="SUPFAM" id="SSF101238">
    <property type="entry name" value="XPC-binding domain"/>
    <property type="match status" value="1"/>
</dbReference>
<feature type="compositionally biased region" description="Gly residues" evidence="6">
    <location>
        <begin position="74"/>
        <end position="91"/>
    </location>
</feature>
<dbReference type="PANTHER" id="PTHR10621">
    <property type="entry name" value="UV EXCISION REPAIR PROTEIN RAD23"/>
    <property type="match status" value="1"/>
</dbReference>
<dbReference type="GO" id="GO:0003684">
    <property type="term" value="F:damaged DNA binding"/>
    <property type="evidence" value="ECO:0007669"/>
    <property type="project" value="UniProtKB-UniRule"/>
</dbReference>
<organism evidence="8 9">
    <name type="scientific">Elachura formosa</name>
    <name type="common">spotted wren-babbler</name>
    <dbReference type="NCBI Taxonomy" id="1463973"/>
    <lineage>
        <taxon>Eukaryota</taxon>
        <taxon>Metazoa</taxon>
        <taxon>Chordata</taxon>
        <taxon>Craniata</taxon>
        <taxon>Vertebrata</taxon>
        <taxon>Euteleostomi</taxon>
        <taxon>Archelosauria</taxon>
        <taxon>Archosauria</taxon>
        <taxon>Dinosauria</taxon>
        <taxon>Saurischia</taxon>
        <taxon>Theropoda</taxon>
        <taxon>Coelurosauria</taxon>
        <taxon>Aves</taxon>
        <taxon>Neognathae</taxon>
        <taxon>Neoaves</taxon>
        <taxon>Telluraves</taxon>
        <taxon>Australaves</taxon>
        <taxon>Passeriformes</taxon>
        <taxon>Elachuridae</taxon>
        <taxon>Elachura</taxon>
    </lineage>
</organism>
<keyword evidence="5" id="KW-0963">Cytoplasm</keyword>
<dbReference type="InterPro" id="IPR015940">
    <property type="entry name" value="UBA"/>
</dbReference>
<dbReference type="GO" id="GO:0005654">
    <property type="term" value="C:nucleoplasm"/>
    <property type="evidence" value="ECO:0007669"/>
    <property type="project" value="TreeGrafter"/>
</dbReference>
<keyword evidence="4 5" id="KW-0539">Nucleus</keyword>
<comment type="function">
    <text evidence="5">Multiubiquitin chain receptor involved in modulation of proteasomal degradation. Involved in nucleotide excision repair.</text>
</comment>
<dbReference type="GO" id="GO:0043161">
    <property type="term" value="P:proteasome-mediated ubiquitin-dependent protein catabolic process"/>
    <property type="evidence" value="ECO:0007669"/>
    <property type="project" value="UniProtKB-UniRule"/>
</dbReference>
<comment type="caution">
    <text evidence="8">The sequence shown here is derived from an EMBL/GenBank/DDBJ whole genome shotgun (WGS) entry which is preliminary data.</text>
</comment>
<evidence type="ECO:0000259" key="7">
    <source>
        <dbReference type="PROSITE" id="PS50030"/>
    </source>
</evidence>
<accession>A0A851US54</accession>
<dbReference type="InterPro" id="IPR004806">
    <property type="entry name" value="Rad23"/>
</dbReference>
<dbReference type="Gene3D" id="1.10.8.10">
    <property type="entry name" value="DNA helicase RuvA subunit, C-terminal domain"/>
    <property type="match status" value="2"/>
</dbReference>
<evidence type="ECO:0000256" key="6">
    <source>
        <dbReference type="SAM" id="MobiDB-lite"/>
    </source>
</evidence>
<feature type="non-terminal residue" evidence="8">
    <location>
        <position position="209"/>
    </location>
</feature>
<evidence type="ECO:0000256" key="2">
    <source>
        <dbReference type="ARBA" id="ARBA00022763"/>
    </source>
</evidence>
<dbReference type="GO" id="GO:0006289">
    <property type="term" value="P:nucleotide-excision repair"/>
    <property type="evidence" value="ECO:0007669"/>
    <property type="project" value="UniProtKB-UniRule"/>
</dbReference>
<dbReference type="PROSITE" id="PS50030">
    <property type="entry name" value="UBA"/>
    <property type="match status" value="2"/>
</dbReference>
<evidence type="ECO:0000313" key="8">
    <source>
        <dbReference type="EMBL" id="NXD32574.1"/>
    </source>
</evidence>
<keyword evidence="9" id="KW-1185">Reference proteome</keyword>
<dbReference type="InterPro" id="IPR009060">
    <property type="entry name" value="UBA-like_sf"/>
</dbReference>
<feature type="domain" description="UBA" evidence="7">
    <location>
        <begin position="163"/>
        <end position="204"/>
    </location>
</feature>
<dbReference type="Proteomes" id="UP000623542">
    <property type="component" value="Unassembled WGS sequence"/>
</dbReference>
<dbReference type="PANTHER" id="PTHR10621:SF0">
    <property type="entry name" value="UV EXCISION REPAIR PROTEIN RAD23"/>
    <property type="match status" value="1"/>
</dbReference>
<reference evidence="8" key="1">
    <citation type="submission" date="2019-09" db="EMBL/GenBank/DDBJ databases">
        <title>Bird 10,000 Genomes (B10K) Project - Family phase.</title>
        <authorList>
            <person name="Zhang G."/>
        </authorList>
    </citation>
    <scope>NUCLEOTIDE SEQUENCE</scope>
    <source>
        <strain evidence="8">B10K-IZCAS-20218</strain>
        <tissue evidence="8">Blood</tissue>
    </source>
</reference>
<dbReference type="SMART" id="SM00165">
    <property type="entry name" value="UBA"/>
    <property type="match status" value="2"/>
</dbReference>
<comment type="subcellular location">
    <subcellularLocation>
        <location evidence="5">Nucleus</location>
    </subcellularLocation>
    <subcellularLocation>
        <location evidence="5">Cytoplasm</location>
    </subcellularLocation>
</comment>
<evidence type="ECO:0000313" key="9">
    <source>
        <dbReference type="Proteomes" id="UP000623542"/>
    </source>
</evidence>
<dbReference type="Gene3D" id="1.10.10.540">
    <property type="entry name" value="XPC-binding domain"/>
    <property type="match status" value="1"/>
</dbReference>
<evidence type="ECO:0000256" key="4">
    <source>
        <dbReference type="ARBA" id="ARBA00023242"/>
    </source>
</evidence>
<dbReference type="OrthoDB" id="419317at2759"/>
<gene>
    <name evidence="8" type="primary">Rhp23</name>
    <name evidence="8" type="ORF">ELAFOR_R12748</name>
</gene>